<dbReference type="KEGG" id="daer:H9K75_02155"/>
<name>A0A7H0GL33_9BURK</name>
<evidence type="ECO:0000313" key="2">
    <source>
        <dbReference type="Proteomes" id="UP000516028"/>
    </source>
</evidence>
<evidence type="ECO:0000313" key="1">
    <source>
        <dbReference type="EMBL" id="QNP48999.1"/>
    </source>
</evidence>
<dbReference type="EMBL" id="CP060783">
    <property type="protein sequence ID" value="QNP48999.1"/>
    <property type="molecule type" value="Genomic_DNA"/>
</dbReference>
<dbReference type="RefSeq" id="WP_187724591.1">
    <property type="nucleotide sequence ID" value="NZ_CP060783.1"/>
</dbReference>
<reference evidence="1 2" key="1">
    <citation type="submission" date="2020-08" db="EMBL/GenBank/DDBJ databases">
        <title>Genome sequence of Diaphorobacter aerolatus KACC 16536T.</title>
        <authorList>
            <person name="Hyun D.-W."/>
            <person name="Bae J.-W."/>
        </authorList>
    </citation>
    <scope>NUCLEOTIDE SEQUENCE [LARGE SCALE GENOMIC DNA]</scope>
    <source>
        <strain evidence="1 2">KACC 16536</strain>
    </source>
</reference>
<organism evidence="1 2">
    <name type="scientific">Diaphorobacter aerolatus</name>
    <dbReference type="NCBI Taxonomy" id="1288495"/>
    <lineage>
        <taxon>Bacteria</taxon>
        <taxon>Pseudomonadati</taxon>
        <taxon>Pseudomonadota</taxon>
        <taxon>Betaproteobacteria</taxon>
        <taxon>Burkholderiales</taxon>
        <taxon>Comamonadaceae</taxon>
        <taxon>Diaphorobacter</taxon>
    </lineage>
</organism>
<sequence>MQERERIEARATAQERRLLAEVDRARQTGKLAEAQLESQQKQTSRLLADSGERVRVLEDRLLIMQDEKAALLRDLLSVSERLQKLENAVAPGHPQARPSTLRGRK</sequence>
<proteinExistence type="predicted"/>
<dbReference type="AlphaFoldDB" id="A0A7H0GL33"/>
<dbReference type="Proteomes" id="UP000516028">
    <property type="component" value="Chromosome"/>
</dbReference>
<protein>
    <submittedName>
        <fullName evidence="1">Uncharacterized protein</fullName>
    </submittedName>
</protein>
<keyword evidence="2" id="KW-1185">Reference proteome</keyword>
<accession>A0A7H0GL33</accession>
<gene>
    <name evidence="1" type="ORF">H9K75_02155</name>
</gene>